<dbReference type="EMBL" id="JAGQDG010000005">
    <property type="protein sequence ID" value="MBQ0936379.1"/>
    <property type="molecule type" value="Genomic_DNA"/>
</dbReference>
<protein>
    <recommendedName>
        <fullName evidence="3">DUF4926 domain-containing protein</fullName>
    </recommendedName>
</protein>
<evidence type="ECO:0000313" key="2">
    <source>
        <dbReference type="Proteomes" id="UP000672097"/>
    </source>
</evidence>
<sequence>MNQPSIVTALEEPYPAYSGTMDASHILLAGLQWPTEYWVGLALGWLEQGAPISQAILKELQCLATSASLSQSVKHRAFGLVRQTLQSLPIEELDVVRVVALHQVARIYGGTATVERVPQVGDVGTVVHVYQPTSTERRFEVEAVDKDGFTLWIADFDAMELRLELKHFQSGA</sequence>
<evidence type="ECO:0008006" key="3">
    <source>
        <dbReference type="Google" id="ProtNLM"/>
    </source>
</evidence>
<reference evidence="1 2" key="1">
    <citation type="submission" date="2021-04" db="EMBL/GenBank/DDBJ databases">
        <title>The genome sequence of type strain Ideonella paludis KCTC 32238.</title>
        <authorList>
            <person name="Liu Y."/>
        </authorList>
    </citation>
    <scope>NUCLEOTIDE SEQUENCE [LARGE SCALE GENOMIC DNA]</scope>
    <source>
        <strain evidence="1 2">KCTC 32238</strain>
    </source>
</reference>
<dbReference type="RefSeq" id="WP_210809732.1">
    <property type="nucleotide sequence ID" value="NZ_JAGQDG010000005.1"/>
</dbReference>
<comment type="caution">
    <text evidence="1">The sequence shown here is derived from an EMBL/GenBank/DDBJ whole genome shotgun (WGS) entry which is preliminary data.</text>
</comment>
<proteinExistence type="predicted"/>
<keyword evidence="2" id="KW-1185">Reference proteome</keyword>
<evidence type="ECO:0000313" key="1">
    <source>
        <dbReference type="EMBL" id="MBQ0936379.1"/>
    </source>
</evidence>
<accession>A0ABS5DZ77</accession>
<organism evidence="1 2">
    <name type="scientific">Ideonella paludis</name>
    <dbReference type="NCBI Taxonomy" id="1233411"/>
    <lineage>
        <taxon>Bacteria</taxon>
        <taxon>Pseudomonadati</taxon>
        <taxon>Pseudomonadota</taxon>
        <taxon>Betaproteobacteria</taxon>
        <taxon>Burkholderiales</taxon>
        <taxon>Sphaerotilaceae</taxon>
        <taxon>Ideonella</taxon>
    </lineage>
</organism>
<name>A0ABS5DZ77_9BURK</name>
<dbReference type="Proteomes" id="UP000672097">
    <property type="component" value="Unassembled WGS sequence"/>
</dbReference>
<gene>
    <name evidence="1" type="ORF">KAK11_13645</name>
</gene>